<evidence type="ECO:0000256" key="1">
    <source>
        <dbReference type="SAM" id="Phobius"/>
    </source>
</evidence>
<feature type="transmembrane region" description="Helical" evidence="1">
    <location>
        <begin position="220"/>
        <end position="239"/>
    </location>
</feature>
<protein>
    <recommendedName>
        <fullName evidence="4">Integral membrane protein</fullName>
    </recommendedName>
</protein>
<evidence type="ECO:0000313" key="3">
    <source>
        <dbReference type="Proteomes" id="UP001205185"/>
    </source>
</evidence>
<feature type="transmembrane region" description="Helical" evidence="1">
    <location>
        <begin position="185"/>
        <end position="208"/>
    </location>
</feature>
<dbReference type="EMBL" id="JAMTCO010000004">
    <property type="protein sequence ID" value="MCP2269421.1"/>
    <property type="molecule type" value="Genomic_DNA"/>
</dbReference>
<evidence type="ECO:0000313" key="2">
    <source>
        <dbReference type="EMBL" id="MCP2269421.1"/>
    </source>
</evidence>
<evidence type="ECO:0008006" key="4">
    <source>
        <dbReference type="Google" id="ProtNLM"/>
    </source>
</evidence>
<dbReference type="RefSeq" id="WP_253886419.1">
    <property type="nucleotide sequence ID" value="NZ_BAAAVB010000004.1"/>
</dbReference>
<keyword evidence="1" id="KW-0812">Transmembrane</keyword>
<sequence>MSDLAITIVLCVAVSIIYAIAALIQARLGHLSVRELTRVPVWWVAQLLNAGGAALHVVSLGFGPLSLIQPLGVLTLVIAVPFAASAAKRRVTGLELSGMACTVVGLAGLTMIIATAGRSEPLSSGELTILLAVASAIVAVLGLRGRRPNASTIWEAAAGGLAFAVCSALCQTAVIHFGASGPAFLLWPVTIFTILAIAAFAISATVLTQRSYRNGLGAPLAVTNLVNPVSATVIGVVFLNEDLGASPVSLTLAAVFGIVAAFGVTQLARAREAEPVVATVQG</sequence>
<accession>A0ABT1IA53</accession>
<dbReference type="PANTHER" id="PTHR40761">
    <property type="entry name" value="CONSERVED INTEGRAL MEMBRANE ALANINE VALINE AND LEUCINE RICH PROTEIN-RELATED"/>
    <property type="match status" value="1"/>
</dbReference>
<organism evidence="2 3">
    <name type="scientific">Actinokineospora diospyrosa</name>
    <dbReference type="NCBI Taxonomy" id="103728"/>
    <lineage>
        <taxon>Bacteria</taxon>
        <taxon>Bacillati</taxon>
        <taxon>Actinomycetota</taxon>
        <taxon>Actinomycetes</taxon>
        <taxon>Pseudonocardiales</taxon>
        <taxon>Pseudonocardiaceae</taxon>
        <taxon>Actinokineospora</taxon>
    </lineage>
</organism>
<gene>
    <name evidence="2" type="ORF">LV75_001909</name>
</gene>
<feature type="transmembrane region" description="Helical" evidence="1">
    <location>
        <begin position="6"/>
        <end position="28"/>
    </location>
</feature>
<feature type="transmembrane region" description="Helical" evidence="1">
    <location>
        <begin position="245"/>
        <end position="264"/>
    </location>
</feature>
<dbReference type="Proteomes" id="UP001205185">
    <property type="component" value="Unassembled WGS sequence"/>
</dbReference>
<keyword evidence="3" id="KW-1185">Reference proteome</keyword>
<comment type="caution">
    <text evidence="2">The sequence shown here is derived from an EMBL/GenBank/DDBJ whole genome shotgun (WGS) entry which is preliminary data.</text>
</comment>
<dbReference type="PANTHER" id="PTHR40761:SF1">
    <property type="entry name" value="CONSERVED INTEGRAL MEMBRANE ALANINE VALINE AND LEUCINE RICH PROTEIN-RELATED"/>
    <property type="match status" value="1"/>
</dbReference>
<reference evidence="2 3" key="1">
    <citation type="submission" date="2022-06" db="EMBL/GenBank/DDBJ databases">
        <title>Genomic Encyclopedia of Archaeal and Bacterial Type Strains, Phase II (KMG-II): from individual species to whole genera.</title>
        <authorList>
            <person name="Goeker M."/>
        </authorList>
    </citation>
    <scope>NUCLEOTIDE SEQUENCE [LARGE SCALE GENOMIC DNA]</scope>
    <source>
        <strain evidence="2 3">DSM 44255</strain>
    </source>
</reference>
<feature type="transmembrane region" description="Helical" evidence="1">
    <location>
        <begin position="96"/>
        <end position="115"/>
    </location>
</feature>
<proteinExistence type="predicted"/>
<keyword evidence="1" id="KW-1133">Transmembrane helix</keyword>
<feature type="transmembrane region" description="Helical" evidence="1">
    <location>
        <begin position="67"/>
        <end position="84"/>
    </location>
</feature>
<keyword evidence="1" id="KW-0472">Membrane</keyword>
<feature type="transmembrane region" description="Helical" evidence="1">
    <location>
        <begin position="40"/>
        <end position="61"/>
    </location>
</feature>
<feature type="transmembrane region" description="Helical" evidence="1">
    <location>
        <begin position="156"/>
        <end position="179"/>
    </location>
</feature>
<name>A0ABT1IA53_9PSEU</name>
<feature type="transmembrane region" description="Helical" evidence="1">
    <location>
        <begin position="127"/>
        <end position="144"/>
    </location>
</feature>